<sequence length="476" mass="53039">MKFSELQLPELVQKGIDETGFTDCTPIQEKALPLALTGKDVAGQAQTGTGKTATFLISIFTRLLSQQKTGAEHHPRALILAPTRELVVQIEKDAQSLGKYTGFNIQAIYGGVDYMKQRDALKAGADIVIGTPGRLIDYLKQKVYSLKDVEALVIDEADRMFDMGFIADLRFILRRLPTYEKRQNLLFSATLNTRVMELAYEFMNMPEKVSVTPEQMTAERVEQVLYHASRKEKFPLLLGLLRKMGMERTMIFVNTKREAEYLQDRLNANDFPCKVISGDVEQRKRMKILSDFKAGALPIMIATDVASRGIHIEGVSHVINYDLPQDCEDYVHRIGRTARAGAEGMAISLADEDGAFYIEAIQDFIKQKIPTEWAEDDMFVHDYKRTARPPRRTDDKPGGRGGKPGDRGGKPGRGEVRGRGVKSGPGKEKAEQKEAKPAPVESAPAGESATGDAAAKRKRRRRKPKATTGEQQPEQP</sequence>
<keyword evidence="5 9" id="KW-0067">ATP-binding</keyword>
<evidence type="ECO:0000313" key="15">
    <source>
        <dbReference type="Proteomes" id="UP000683493"/>
    </source>
</evidence>
<dbReference type="PROSITE" id="PS51194">
    <property type="entry name" value="HELICASE_CTER"/>
    <property type="match status" value="1"/>
</dbReference>
<dbReference type="InterPro" id="IPR044742">
    <property type="entry name" value="DEAD/DEAH_RhlB"/>
</dbReference>
<proteinExistence type="inferred from homology"/>
<keyword evidence="4 9" id="KW-0347">Helicase</keyword>
<keyword evidence="3 9" id="KW-0378">Hydrolase</keyword>
<dbReference type="InterPro" id="IPR023554">
    <property type="entry name" value="RNA_helicase_ATP-dep_RhlB"/>
</dbReference>
<dbReference type="InterPro" id="IPR000629">
    <property type="entry name" value="RNA-helicase_DEAD-box_CS"/>
</dbReference>
<dbReference type="InterPro" id="IPR001650">
    <property type="entry name" value="Helicase_C-like"/>
</dbReference>
<evidence type="ECO:0000256" key="6">
    <source>
        <dbReference type="ARBA" id="ARBA00022884"/>
    </source>
</evidence>
<evidence type="ECO:0000256" key="1">
    <source>
        <dbReference type="ARBA" id="ARBA00022490"/>
    </source>
</evidence>
<evidence type="ECO:0000256" key="7">
    <source>
        <dbReference type="ARBA" id="ARBA00038437"/>
    </source>
</evidence>
<accession>A0ABX8JQE3</accession>
<evidence type="ECO:0000256" key="3">
    <source>
        <dbReference type="ARBA" id="ARBA00022801"/>
    </source>
</evidence>
<evidence type="ECO:0000256" key="2">
    <source>
        <dbReference type="ARBA" id="ARBA00022741"/>
    </source>
</evidence>
<feature type="domain" description="Helicase ATP-binding" evidence="11">
    <location>
        <begin position="32"/>
        <end position="209"/>
    </location>
</feature>
<dbReference type="GO" id="GO:0004386">
    <property type="term" value="F:helicase activity"/>
    <property type="evidence" value="ECO:0007669"/>
    <property type="project" value="UniProtKB-KW"/>
</dbReference>
<feature type="region of interest" description="Disordered" evidence="10">
    <location>
        <begin position="384"/>
        <end position="476"/>
    </location>
</feature>
<dbReference type="Proteomes" id="UP000683493">
    <property type="component" value="Chromosome"/>
</dbReference>
<dbReference type="Pfam" id="PF00271">
    <property type="entry name" value="Helicase_C"/>
    <property type="match status" value="1"/>
</dbReference>
<dbReference type="PANTHER" id="PTHR47959:SF10">
    <property type="entry name" value="ATP-DEPENDENT RNA HELICASE RHLB"/>
    <property type="match status" value="1"/>
</dbReference>
<evidence type="ECO:0000256" key="8">
    <source>
        <dbReference type="PROSITE-ProRule" id="PRU00552"/>
    </source>
</evidence>
<dbReference type="InterPro" id="IPR050079">
    <property type="entry name" value="DEAD_box_RNA_helicase"/>
</dbReference>
<dbReference type="Pfam" id="PF00270">
    <property type="entry name" value="DEAD"/>
    <property type="match status" value="1"/>
</dbReference>
<dbReference type="SMART" id="SM00490">
    <property type="entry name" value="HELICc"/>
    <property type="match status" value="1"/>
</dbReference>
<feature type="domain" description="Helicase C-terminal" evidence="12">
    <location>
        <begin position="220"/>
        <end position="384"/>
    </location>
</feature>
<dbReference type="HAMAP" id="MF_00661">
    <property type="entry name" value="DEAD_helicase_RhlB"/>
    <property type="match status" value="1"/>
</dbReference>
<dbReference type="PROSITE" id="PS51195">
    <property type="entry name" value="Q_MOTIF"/>
    <property type="match status" value="1"/>
</dbReference>
<feature type="compositionally biased region" description="Basic residues" evidence="10">
    <location>
        <begin position="456"/>
        <end position="465"/>
    </location>
</feature>
<evidence type="ECO:0000259" key="11">
    <source>
        <dbReference type="PROSITE" id="PS51192"/>
    </source>
</evidence>
<gene>
    <name evidence="14" type="ORF">KP005_06070</name>
</gene>
<reference evidence="14 15" key="1">
    <citation type="submission" date="2021-06" db="EMBL/GenBank/DDBJ databases">
        <title>Gemonas diversity in paddy soil.</title>
        <authorList>
            <person name="Liu G."/>
        </authorList>
    </citation>
    <scope>NUCLEOTIDE SEQUENCE [LARGE SCALE GENOMIC DNA]</scope>
    <source>
        <strain evidence="14 15">RG29</strain>
    </source>
</reference>
<feature type="domain" description="DEAD-box RNA helicase Q" evidence="13">
    <location>
        <begin position="1"/>
        <end position="29"/>
    </location>
</feature>
<dbReference type="EMBL" id="CP076724">
    <property type="protein sequence ID" value="QWV98847.1"/>
    <property type="molecule type" value="Genomic_DNA"/>
</dbReference>
<keyword evidence="1" id="KW-0963">Cytoplasm</keyword>
<feature type="short sequence motif" description="Q motif" evidence="8">
    <location>
        <begin position="1"/>
        <end position="29"/>
    </location>
</feature>
<evidence type="ECO:0000259" key="13">
    <source>
        <dbReference type="PROSITE" id="PS51195"/>
    </source>
</evidence>
<feature type="compositionally biased region" description="Basic and acidic residues" evidence="10">
    <location>
        <begin position="384"/>
        <end position="418"/>
    </location>
</feature>
<comment type="similarity">
    <text evidence="7 9">Belongs to the DEAD box helicase family.</text>
</comment>
<keyword evidence="2 9" id="KW-0547">Nucleotide-binding</keyword>
<keyword evidence="6" id="KW-0694">RNA-binding</keyword>
<evidence type="ECO:0000259" key="12">
    <source>
        <dbReference type="PROSITE" id="PS51194"/>
    </source>
</evidence>
<dbReference type="SMART" id="SM00487">
    <property type="entry name" value="DEXDc"/>
    <property type="match status" value="1"/>
</dbReference>
<evidence type="ECO:0000313" key="14">
    <source>
        <dbReference type="EMBL" id="QWV98847.1"/>
    </source>
</evidence>
<dbReference type="InterPro" id="IPR014014">
    <property type="entry name" value="RNA_helicase_DEAD_Q_motif"/>
</dbReference>
<dbReference type="PANTHER" id="PTHR47959">
    <property type="entry name" value="ATP-DEPENDENT RNA HELICASE RHLE-RELATED"/>
    <property type="match status" value="1"/>
</dbReference>
<name>A0ABX8JQE3_9BACT</name>
<evidence type="ECO:0000256" key="10">
    <source>
        <dbReference type="SAM" id="MobiDB-lite"/>
    </source>
</evidence>
<dbReference type="CDD" id="cd00268">
    <property type="entry name" value="DEADc"/>
    <property type="match status" value="1"/>
</dbReference>
<dbReference type="InterPro" id="IPR014001">
    <property type="entry name" value="Helicase_ATP-bd"/>
</dbReference>
<protein>
    <submittedName>
        <fullName evidence="14">DEAD/DEAH box helicase</fullName>
    </submittedName>
</protein>
<evidence type="ECO:0000256" key="9">
    <source>
        <dbReference type="RuleBase" id="RU000492"/>
    </source>
</evidence>
<dbReference type="InterPro" id="IPR011545">
    <property type="entry name" value="DEAD/DEAH_box_helicase_dom"/>
</dbReference>
<dbReference type="CDD" id="cd18787">
    <property type="entry name" value="SF2_C_DEAD"/>
    <property type="match status" value="1"/>
</dbReference>
<feature type="compositionally biased region" description="Basic and acidic residues" evidence="10">
    <location>
        <begin position="425"/>
        <end position="436"/>
    </location>
</feature>
<dbReference type="PROSITE" id="PS51192">
    <property type="entry name" value="HELICASE_ATP_BIND_1"/>
    <property type="match status" value="1"/>
</dbReference>
<evidence type="ECO:0000256" key="4">
    <source>
        <dbReference type="ARBA" id="ARBA00022806"/>
    </source>
</evidence>
<dbReference type="PROSITE" id="PS00039">
    <property type="entry name" value="DEAD_ATP_HELICASE"/>
    <property type="match status" value="1"/>
</dbReference>
<organism evidence="14 15">
    <name type="scientific">Geomonas diazotrophica</name>
    <dbReference type="NCBI Taxonomy" id="2843197"/>
    <lineage>
        <taxon>Bacteria</taxon>
        <taxon>Pseudomonadati</taxon>
        <taxon>Thermodesulfobacteriota</taxon>
        <taxon>Desulfuromonadia</taxon>
        <taxon>Geobacterales</taxon>
        <taxon>Geobacteraceae</taxon>
        <taxon>Geomonas</taxon>
    </lineage>
</organism>
<keyword evidence="15" id="KW-1185">Reference proteome</keyword>
<evidence type="ECO:0000256" key="5">
    <source>
        <dbReference type="ARBA" id="ARBA00022840"/>
    </source>
</evidence>